<keyword evidence="3" id="KW-1185">Reference proteome</keyword>
<dbReference type="InterPro" id="IPR015943">
    <property type="entry name" value="WD40/YVTN_repeat-like_dom_sf"/>
</dbReference>
<organism evidence="2 3">
    <name type="scientific">Streptomyces phyllanthi</name>
    <dbReference type="NCBI Taxonomy" id="1803180"/>
    <lineage>
        <taxon>Bacteria</taxon>
        <taxon>Bacillati</taxon>
        <taxon>Actinomycetota</taxon>
        <taxon>Actinomycetes</taxon>
        <taxon>Kitasatosporales</taxon>
        <taxon>Streptomycetaceae</taxon>
        <taxon>Streptomyces</taxon>
    </lineage>
</organism>
<dbReference type="EMBL" id="VJZE01000315">
    <property type="protein sequence ID" value="MPY44368.1"/>
    <property type="molecule type" value="Genomic_DNA"/>
</dbReference>
<feature type="domain" description="Pyrrolo-quinoline quinone repeat" evidence="1">
    <location>
        <begin position="172"/>
        <end position="277"/>
    </location>
</feature>
<dbReference type="InterPro" id="IPR011047">
    <property type="entry name" value="Quinoprotein_ADH-like_sf"/>
</dbReference>
<dbReference type="InterPro" id="IPR002372">
    <property type="entry name" value="PQQ_rpt_dom"/>
</dbReference>
<evidence type="ECO:0000313" key="2">
    <source>
        <dbReference type="EMBL" id="MPY44368.1"/>
    </source>
</evidence>
<reference evidence="2 3" key="1">
    <citation type="submission" date="2019-07" db="EMBL/GenBank/DDBJ databases">
        <title>New species of Amycolatopsis and Streptomyces.</title>
        <authorList>
            <person name="Duangmal K."/>
            <person name="Teo W.F.A."/>
            <person name="Lipun K."/>
        </authorList>
    </citation>
    <scope>NUCLEOTIDE SEQUENCE [LARGE SCALE GENOMIC DNA]</scope>
    <source>
        <strain evidence="2 3">TISTR 2346</strain>
    </source>
</reference>
<evidence type="ECO:0000313" key="3">
    <source>
        <dbReference type="Proteomes" id="UP000326979"/>
    </source>
</evidence>
<dbReference type="AlphaFoldDB" id="A0A5N8WD52"/>
<dbReference type="Gene3D" id="2.130.10.10">
    <property type="entry name" value="YVTN repeat-like/Quinoprotein amine dehydrogenase"/>
    <property type="match status" value="1"/>
</dbReference>
<dbReference type="SUPFAM" id="SSF50998">
    <property type="entry name" value="Quinoprotein alcohol dehydrogenase-like"/>
    <property type="match status" value="1"/>
</dbReference>
<gene>
    <name evidence="2" type="ORF">FNH04_32015</name>
</gene>
<comment type="caution">
    <text evidence="2">The sequence shown here is derived from an EMBL/GenBank/DDBJ whole genome shotgun (WGS) entry which is preliminary data.</text>
</comment>
<name>A0A5N8WD52_9ACTN</name>
<dbReference type="Pfam" id="PF13360">
    <property type="entry name" value="PQQ_2"/>
    <property type="match status" value="1"/>
</dbReference>
<evidence type="ECO:0000259" key="1">
    <source>
        <dbReference type="Pfam" id="PF13360"/>
    </source>
</evidence>
<proteinExistence type="predicted"/>
<protein>
    <submittedName>
        <fullName evidence="2">PQQ-binding-like beta-propeller repeat protein</fullName>
    </submittedName>
</protein>
<dbReference type="Proteomes" id="UP000326979">
    <property type="component" value="Unassembled WGS sequence"/>
</dbReference>
<accession>A0A5N8WD52</accession>
<dbReference type="OrthoDB" id="4224746at2"/>
<sequence>MPITPFSPGIGELVTCCSVLHPPLTALLRARSRNGDPNGGRAVVSRERPGHAVPTLCACSEGSDDNGGKVAVPPFGKTRARPVTPEVPEARLGASRAPADAVEFPATAVPPRLPPRRVPRLLPAALALVLAALVLAAAHAARPAPYGDRLTLHARVPHASRAVEPRLRWGAAAVEAYDRDSGRPYWTYSRAGRRPLAVLPARGHAIALWDDGLVTDTDPHHGRARWHRALPGAADWLAAHGGAGVLRLLDARTLAVVTPHRVAAYRLADGDLRWALPARRGCAFAPSRAVRHGTAVLIAQPCGPDAAWPANLVAVDGRGRIARDR</sequence>